<keyword evidence="3" id="KW-1185">Reference proteome</keyword>
<dbReference type="AlphaFoldDB" id="A0A0D0BPY2"/>
<sequence>PPPKSSISPVSSTTLSSLPAFSSSLLTSILTTTPSINPPSSTNTPTISTKGIPSATDISSTFSGSPEAFESPAITSSSSESSTHPWAAPLLKNIPRDPVPQLSLEVSLDLWSH</sequence>
<proteinExistence type="predicted"/>
<name>A0A0D0BPY2_9AGAR</name>
<gene>
    <name evidence="2" type="ORF">GYMLUDRAFT_265717</name>
</gene>
<feature type="compositionally biased region" description="Low complexity" evidence="1">
    <location>
        <begin position="32"/>
        <end position="49"/>
    </location>
</feature>
<dbReference type="HOGENOM" id="CLU_2139372_0_0_1"/>
<dbReference type="EMBL" id="KN834858">
    <property type="protein sequence ID" value="KIK51669.1"/>
    <property type="molecule type" value="Genomic_DNA"/>
</dbReference>
<feature type="region of interest" description="Disordered" evidence="1">
    <location>
        <begin position="32"/>
        <end position="85"/>
    </location>
</feature>
<evidence type="ECO:0000256" key="1">
    <source>
        <dbReference type="SAM" id="MobiDB-lite"/>
    </source>
</evidence>
<organism evidence="2 3">
    <name type="scientific">Collybiopsis luxurians FD-317 M1</name>
    <dbReference type="NCBI Taxonomy" id="944289"/>
    <lineage>
        <taxon>Eukaryota</taxon>
        <taxon>Fungi</taxon>
        <taxon>Dikarya</taxon>
        <taxon>Basidiomycota</taxon>
        <taxon>Agaricomycotina</taxon>
        <taxon>Agaricomycetes</taxon>
        <taxon>Agaricomycetidae</taxon>
        <taxon>Agaricales</taxon>
        <taxon>Marasmiineae</taxon>
        <taxon>Omphalotaceae</taxon>
        <taxon>Collybiopsis</taxon>
        <taxon>Collybiopsis luxurians</taxon>
    </lineage>
</organism>
<dbReference type="Proteomes" id="UP000053593">
    <property type="component" value="Unassembled WGS sequence"/>
</dbReference>
<reference evidence="2 3" key="1">
    <citation type="submission" date="2014-04" db="EMBL/GenBank/DDBJ databases">
        <title>Evolutionary Origins and Diversification of the Mycorrhizal Mutualists.</title>
        <authorList>
            <consortium name="DOE Joint Genome Institute"/>
            <consortium name="Mycorrhizal Genomics Consortium"/>
            <person name="Kohler A."/>
            <person name="Kuo A."/>
            <person name="Nagy L.G."/>
            <person name="Floudas D."/>
            <person name="Copeland A."/>
            <person name="Barry K.W."/>
            <person name="Cichocki N."/>
            <person name="Veneault-Fourrey C."/>
            <person name="LaButti K."/>
            <person name="Lindquist E.A."/>
            <person name="Lipzen A."/>
            <person name="Lundell T."/>
            <person name="Morin E."/>
            <person name="Murat C."/>
            <person name="Riley R."/>
            <person name="Ohm R."/>
            <person name="Sun H."/>
            <person name="Tunlid A."/>
            <person name="Henrissat B."/>
            <person name="Grigoriev I.V."/>
            <person name="Hibbett D.S."/>
            <person name="Martin F."/>
        </authorList>
    </citation>
    <scope>NUCLEOTIDE SEQUENCE [LARGE SCALE GENOMIC DNA]</scope>
    <source>
        <strain evidence="2 3">FD-317 M1</strain>
    </source>
</reference>
<evidence type="ECO:0000313" key="2">
    <source>
        <dbReference type="EMBL" id="KIK51669.1"/>
    </source>
</evidence>
<evidence type="ECO:0000313" key="3">
    <source>
        <dbReference type="Proteomes" id="UP000053593"/>
    </source>
</evidence>
<feature type="non-terminal residue" evidence="2">
    <location>
        <position position="1"/>
    </location>
</feature>
<accession>A0A0D0BPY2</accession>
<protein>
    <submittedName>
        <fullName evidence="2">Uncharacterized protein</fullName>
    </submittedName>
</protein>